<protein>
    <recommendedName>
        <fullName evidence="3">Beta-lactamase domain protein</fullName>
    </recommendedName>
</protein>
<dbReference type="InterPro" id="IPR036866">
    <property type="entry name" value="RibonucZ/Hydroxyglut_hydro"/>
</dbReference>
<dbReference type="KEGG" id="vei:Veis_1570"/>
<dbReference type="SUPFAM" id="SSF56281">
    <property type="entry name" value="Metallo-hydrolase/oxidoreductase"/>
    <property type="match status" value="1"/>
</dbReference>
<dbReference type="PANTHER" id="PTHR30619:SF1">
    <property type="entry name" value="RECOMBINATION PROTEIN 2"/>
    <property type="match status" value="1"/>
</dbReference>
<keyword evidence="2" id="KW-1185">Reference proteome</keyword>
<dbReference type="Proteomes" id="UP000000374">
    <property type="component" value="Chromosome"/>
</dbReference>
<dbReference type="PANTHER" id="PTHR30619">
    <property type="entry name" value="DNA INTERNALIZATION/COMPETENCE PROTEIN COMEC/REC2"/>
    <property type="match status" value="1"/>
</dbReference>
<dbReference type="OrthoDB" id="418728at2"/>
<dbReference type="Gene3D" id="3.60.15.10">
    <property type="entry name" value="Ribonuclease Z/Hydroxyacylglutathione hydrolase-like"/>
    <property type="match status" value="1"/>
</dbReference>
<dbReference type="STRING" id="391735.Veis_1570"/>
<gene>
    <name evidence="1" type="ordered locus">Veis_1570</name>
</gene>
<dbReference type="eggNOG" id="COG2333">
    <property type="taxonomic scope" value="Bacteria"/>
</dbReference>
<reference evidence="2" key="1">
    <citation type="submission" date="2006-12" db="EMBL/GenBank/DDBJ databases">
        <title>Complete sequence of chromosome 1 of Verminephrobacter eiseniae EF01-2.</title>
        <authorList>
            <person name="Copeland A."/>
            <person name="Lucas S."/>
            <person name="Lapidus A."/>
            <person name="Barry K."/>
            <person name="Detter J.C."/>
            <person name="Glavina del Rio T."/>
            <person name="Dalin E."/>
            <person name="Tice H."/>
            <person name="Pitluck S."/>
            <person name="Chertkov O."/>
            <person name="Brettin T."/>
            <person name="Bruce D."/>
            <person name="Han C."/>
            <person name="Tapia R."/>
            <person name="Gilna P."/>
            <person name="Schmutz J."/>
            <person name="Larimer F."/>
            <person name="Land M."/>
            <person name="Hauser L."/>
            <person name="Kyrpides N."/>
            <person name="Kim E."/>
            <person name="Stahl D."/>
            <person name="Richardson P."/>
        </authorList>
    </citation>
    <scope>NUCLEOTIDE SEQUENCE [LARGE SCALE GENOMIC DNA]</scope>
    <source>
        <strain evidence="2">EF01-2</strain>
    </source>
</reference>
<accession>A1WI72</accession>
<evidence type="ECO:0008006" key="3">
    <source>
        <dbReference type="Google" id="ProtNLM"/>
    </source>
</evidence>
<dbReference type="HOGENOM" id="CLU_069139_0_0_4"/>
<dbReference type="RefSeq" id="WP_011809336.1">
    <property type="nucleotide sequence ID" value="NC_008786.1"/>
</dbReference>
<evidence type="ECO:0000313" key="1">
    <source>
        <dbReference type="EMBL" id="ABM57329.1"/>
    </source>
</evidence>
<organism evidence="1 2">
    <name type="scientific">Verminephrobacter eiseniae (strain EF01-2)</name>
    <dbReference type="NCBI Taxonomy" id="391735"/>
    <lineage>
        <taxon>Bacteria</taxon>
        <taxon>Pseudomonadati</taxon>
        <taxon>Pseudomonadota</taxon>
        <taxon>Betaproteobacteria</taxon>
        <taxon>Burkholderiales</taxon>
        <taxon>Comamonadaceae</taxon>
        <taxon>Verminephrobacter</taxon>
    </lineage>
</organism>
<dbReference type="GeneID" id="76460188"/>
<dbReference type="EMBL" id="CP000542">
    <property type="protein sequence ID" value="ABM57329.1"/>
    <property type="molecule type" value="Genomic_DNA"/>
</dbReference>
<sequence length="272" mass="30489">MDIEIFDVEHGGCSLVTADNNRRILVDCGHNTSTNWRPSQALPARGIQYIDRLIVSNYDRDHVSDLPGVLTNIGVSVLSRNPSVWPNLLYAMKAENGIDPGIRTLAYMAGTYYTQDLPAPQDFGALQISYFWNVYPEFTDENNLSLVTILRYHDLGIIFPGDIEKAGWLNLLRLPNFRTALAGVNIFVASHHGRENGYCADVFNWCSPEVVVFSDGAVIHETQKTANLYRQHAKGIAFFDGVTRHVLTTRRHGGIRFRQTGWGGGHVCINKR</sequence>
<evidence type="ECO:0000313" key="2">
    <source>
        <dbReference type="Proteomes" id="UP000000374"/>
    </source>
</evidence>
<name>A1WI72_VEREI</name>
<dbReference type="InterPro" id="IPR052159">
    <property type="entry name" value="Competence_DNA_uptake"/>
</dbReference>
<proteinExistence type="predicted"/>
<dbReference type="AlphaFoldDB" id="A1WI72"/>